<dbReference type="EMBL" id="FQZZ01000010">
    <property type="protein sequence ID" value="SHK83274.1"/>
    <property type="molecule type" value="Genomic_DNA"/>
</dbReference>
<dbReference type="AlphaFoldDB" id="A0A1H0MVI5"/>
<evidence type="ECO:0000313" key="2">
    <source>
        <dbReference type="Proteomes" id="UP000324252"/>
    </source>
</evidence>
<evidence type="ECO:0000313" key="1">
    <source>
        <dbReference type="EMBL" id="SHK83274.1"/>
    </source>
</evidence>
<protein>
    <submittedName>
        <fullName evidence="1">Uncharacterized protein</fullName>
    </submittedName>
</protein>
<sequence length="60" mass="6806">MGTHEAARPKISLLSNLVVGLRGGFDDRQDFIFVKANDPRQNRELHDVDTTLAAFETRHK</sequence>
<proteinExistence type="predicted"/>
<dbReference type="Proteomes" id="UP000324252">
    <property type="component" value="Unassembled WGS sequence"/>
</dbReference>
<organism evidence="1 2">
    <name type="scientific">Lutimaribacter pacificus</name>
    <dbReference type="NCBI Taxonomy" id="391948"/>
    <lineage>
        <taxon>Bacteria</taxon>
        <taxon>Pseudomonadati</taxon>
        <taxon>Pseudomonadota</taxon>
        <taxon>Alphaproteobacteria</taxon>
        <taxon>Rhodobacterales</taxon>
        <taxon>Roseobacteraceae</taxon>
        <taxon>Lutimaribacter</taxon>
    </lineage>
</organism>
<accession>A0A1H0MVI5</accession>
<gene>
    <name evidence="1" type="ORF">SAMN05444142_11087</name>
</gene>
<reference evidence="1 2" key="1">
    <citation type="submission" date="2016-11" db="EMBL/GenBank/DDBJ databases">
        <authorList>
            <person name="Varghese N."/>
            <person name="Submissions S."/>
        </authorList>
    </citation>
    <scope>NUCLEOTIDE SEQUENCE [LARGE SCALE GENOMIC DNA]</scope>
    <source>
        <strain evidence="1 2">DSM 29620</strain>
    </source>
</reference>
<name>A0A1H0MVI5_9RHOB</name>
<keyword evidence="2" id="KW-1185">Reference proteome</keyword>